<gene>
    <name evidence="2" type="ORF">FEM03_09420</name>
</gene>
<dbReference type="InterPro" id="IPR002716">
    <property type="entry name" value="PIN_dom"/>
</dbReference>
<dbReference type="Pfam" id="PF01850">
    <property type="entry name" value="PIN"/>
    <property type="match status" value="1"/>
</dbReference>
<evidence type="ECO:0000259" key="1">
    <source>
        <dbReference type="Pfam" id="PF01850"/>
    </source>
</evidence>
<feature type="domain" description="PIN" evidence="1">
    <location>
        <begin position="4"/>
        <end position="136"/>
    </location>
</feature>
<dbReference type="Gene3D" id="3.40.50.1010">
    <property type="entry name" value="5'-nuclease"/>
    <property type="match status" value="1"/>
</dbReference>
<dbReference type="CDD" id="cd09874">
    <property type="entry name" value="PIN_MT3492-like"/>
    <property type="match status" value="1"/>
</dbReference>
<organism evidence="2 3">
    <name type="scientific">Phragmitibacter flavus</name>
    <dbReference type="NCBI Taxonomy" id="2576071"/>
    <lineage>
        <taxon>Bacteria</taxon>
        <taxon>Pseudomonadati</taxon>
        <taxon>Verrucomicrobiota</taxon>
        <taxon>Verrucomicrobiia</taxon>
        <taxon>Verrucomicrobiales</taxon>
        <taxon>Verrucomicrobiaceae</taxon>
        <taxon>Phragmitibacter</taxon>
    </lineage>
</organism>
<dbReference type="AlphaFoldDB" id="A0A5R8KFN6"/>
<dbReference type="OrthoDB" id="199540at2"/>
<evidence type="ECO:0000313" key="3">
    <source>
        <dbReference type="Proteomes" id="UP000306196"/>
    </source>
</evidence>
<name>A0A5R8KFN6_9BACT</name>
<dbReference type="Proteomes" id="UP000306196">
    <property type="component" value="Unassembled WGS sequence"/>
</dbReference>
<accession>A0A5R8KFN6</accession>
<protein>
    <submittedName>
        <fullName evidence="2">Type II toxin-antitoxin system VapC family toxin</fullName>
    </submittedName>
</protein>
<sequence length="144" mass="15621">MSVCADTGFIVKLYLKEANSPQALALLASLSPPIFVTTWHVLEVSNAIQRAVFVGGITPAQASQLLSIFDSDLRNGVFNLVEIDHDAVLELARRLTLNHTPVIGTRSLDVLHVASAIELEATDFVSFDQRQRDAAKAEGLNILP</sequence>
<reference evidence="2 3" key="1">
    <citation type="submission" date="2019-05" db="EMBL/GenBank/DDBJ databases">
        <title>Verrucobacter flavum gen. nov., sp. nov. a new member of the family Verrucomicrobiaceae.</title>
        <authorList>
            <person name="Szuroczki S."/>
            <person name="Abbaszade G."/>
            <person name="Szabo A."/>
            <person name="Felfoldi T."/>
            <person name="Schumann P."/>
            <person name="Boka K."/>
            <person name="Keki Z."/>
            <person name="Toumi M."/>
            <person name="Toth E."/>
        </authorList>
    </citation>
    <scope>NUCLEOTIDE SEQUENCE [LARGE SCALE GENOMIC DNA]</scope>
    <source>
        <strain evidence="2 3">MG-N-17</strain>
    </source>
</reference>
<dbReference type="EMBL" id="VAUV01000006">
    <property type="protein sequence ID" value="TLD71122.1"/>
    <property type="molecule type" value="Genomic_DNA"/>
</dbReference>
<dbReference type="SUPFAM" id="SSF88723">
    <property type="entry name" value="PIN domain-like"/>
    <property type="match status" value="1"/>
</dbReference>
<proteinExistence type="predicted"/>
<dbReference type="InterPro" id="IPR029060">
    <property type="entry name" value="PIN-like_dom_sf"/>
</dbReference>
<comment type="caution">
    <text evidence="2">The sequence shown here is derived from an EMBL/GenBank/DDBJ whole genome shotgun (WGS) entry which is preliminary data.</text>
</comment>
<keyword evidence="3" id="KW-1185">Reference proteome</keyword>
<dbReference type="RefSeq" id="WP_138085950.1">
    <property type="nucleotide sequence ID" value="NZ_VAUV01000006.1"/>
</dbReference>
<evidence type="ECO:0000313" key="2">
    <source>
        <dbReference type="EMBL" id="TLD71122.1"/>
    </source>
</evidence>